<sequence>MHIALILSQPPGYSETFFKSKIKGLQASGYRVSLYVQKTDSTFKTCKVYKLPKVYKNTLFQLFALFWVLLRLMPYARRVIRFVRLEQEHQHKNTQILKNIYINANLLKSNVDWLHFGFATLALQREHVAKAIGAKMAVSLRGFDIDVYPMKHPNCYATLWQNVDKVHAISKYTMNQGYYHGLPKTVASAIITPAVKWGNTEQRNASKTTKIITVGRLHWMKGYLDILEALSLLKTTSDNFHYQIIGIGPEEEAIKFTIHQLGLQNHVTLLGQQSHDSVFKYIEQAEVYLQYSHSEGFCNAVLEAQALGKLCVVSDGGGLPENIIDGETGWVVSKRQPKLLAKTLESVIALDDVIKSQFSKQAKARVQHQFTLEQQRAKFVEFYKTKY</sequence>
<dbReference type="RefSeq" id="WP_092447061.1">
    <property type="nucleotide sequence ID" value="NZ_LT629774.1"/>
</dbReference>
<feature type="domain" description="Glycosyl transferase family 1" evidence="1">
    <location>
        <begin position="204"/>
        <end position="363"/>
    </location>
</feature>
<dbReference type="STRING" id="1249933.SAMN04489797_2563"/>
<gene>
    <name evidence="2" type="ORF">SAMN04489797_2563</name>
</gene>
<dbReference type="PANTHER" id="PTHR12526">
    <property type="entry name" value="GLYCOSYLTRANSFERASE"/>
    <property type="match status" value="1"/>
</dbReference>
<dbReference type="Gene3D" id="3.40.50.2000">
    <property type="entry name" value="Glycogen Phosphorylase B"/>
    <property type="match status" value="2"/>
</dbReference>
<dbReference type="SUPFAM" id="SSF53756">
    <property type="entry name" value="UDP-Glycosyltransferase/glycogen phosphorylase"/>
    <property type="match status" value="1"/>
</dbReference>
<dbReference type="GO" id="GO:0016757">
    <property type="term" value="F:glycosyltransferase activity"/>
    <property type="evidence" value="ECO:0007669"/>
    <property type="project" value="InterPro"/>
</dbReference>
<dbReference type="EMBL" id="LT629774">
    <property type="protein sequence ID" value="SDS84479.1"/>
    <property type="molecule type" value="Genomic_DNA"/>
</dbReference>
<keyword evidence="3" id="KW-1185">Reference proteome</keyword>
<evidence type="ECO:0000259" key="1">
    <source>
        <dbReference type="Pfam" id="PF00534"/>
    </source>
</evidence>
<dbReference type="Pfam" id="PF00534">
    <property type="entry name" value="Glycos_transf_1"/>
    <property type="match status" value="1"/>
</dbReference>
<dbReference type="Proteomes" id="UP000198963">
    <property type="component" value="Chromosome I"/>
</dbReference>
<accession>A0A1H1VKB6</accession>
<name>A0A1H1VKB6_9FLAO</name>
<dbReference type="CDD" id="cd03801">
    <property type="entry name" value="GT4_PimA-like"/>
    <property type="match status" value="1"/>
</dbReference>
<keyword evidence="2" id="KW-0808">Transferase</keyword>
<protein>
    <submittedName>
        <fullName evidence="2">Colanic acid/amylovoran biosynthesis glycosyltransferase</fullName>
    </submittedName>
</protein>
<evidence type="ECO:0000313" key="2">
    <source>
        <dbReference type="EMBL" id="SDS84479.1"/>
    </source>
</evidence>
<proteinExistence type="predicted"/>
<reference evidence="2 3" key="1">
    <citation type="submission" date="2016-10" db="EMBL/GenBank/DDBJ databases">
        <authorList>
            <person name="Varghese N."/>
            <person name="Submissions S."/>
        </authorList>
    </citation>
    <scope>NUCLEOTIDE SEQUENCE [LARGE SCALE GENOMIC DNA]</scope>
    <source>
        <strain evidence="2 3">RHA_55</strain>
    </source>
</reference>
<dbReference type="InterPro" id="IPR001296">
    <property type="entry name" value="Glyco_trans_1"/>
</dbReference>
<evidence type="ECO:0000313" key="3">
    <source>
        <dbReference type="Proteomes" id="UP000198963"/>
    </source>
</evidence>
<dbReference type="AlphaFoldDB" id="A0A1H1VKB6"/>
<dbReference type="PANTHER" id="PTHR12526:SF630">
    <property type="entry name" value="GLYCOSYLTRANSFERASE"/>
    <property type="match status" value="1"/>
</dbReference>
<organism evidence="2 3">
    <name type="scientific">Winogradskyella sediminis</name>
    <dbReference type="NCBI Taxonomy" id="1382466"/>
    <lineage>
        <taxon>Bacteria</taxon>
        <taxon>Pseudomonadati</taxon>
        <taxon>Bacteroidota</taxon>
        <taxon>Flavobacteriia</taxon>
        <taxon>Flavobacteriales</taxon>
        <taxon>Flavobacteriaceae</taxon>
        <taxon>Winogradskyella</taxon>
    </lineage>
</organism>